<evidence type="ECO:0000256" key="7">
    <source>
        <dbReference type="ARBA" id="ARBA00022691"/>
    </source>
</evidence>
<feature type="compositionally biased region" description="Basic and acidic residues" evidence="11">
    <location>
        <begin position="619"/>
        <end position="638"/>
    </location>
</feature>
<dbReference type="Proteomes" id="UP000325440">
    <property type="component" value="Unassembled WGS sequence"/>
</dbReference>
<dbReference type="PROSITE" id="PS50280">
    <property type="entry name" value="SET"/>
    <property type="match status" value="1"/>
</dbReference>
<dbReference type="SUPFAM" id="SSF82199">
    <property type="entry name" value="SET domain"/>
    <property type="match status" value="1"/>
</dbReference>
<dbReference type="GO" id="GO:0003677">
    <property type="term" value="F:DNA binding"/>
    <property type="evidence" value="ECO:0007669"/>
    <property type="project" value="UniProtKB-KW"/>
</dbReference>
<keyword evidence="7" id="KW-0949">S-adenosyl-L-methionine</keyword>
<sequence length="2347" mass="273451">MAVTTENGSKSVKKSFESVNNIFGNLNFNKTCSVVLEKYVIPVQLKKKRGRPKKLTNKNKTRNVLDMSKVNAMLSNSTVSQKNIEYTGTPAIIKRRQGRSITLNKSKKNVAKSNSLKRPNPINTGTSTIVKKPLRRPSTLNTRKKNLANSNSLKGPKPVNTGIPITYKKSKGRQITLKKNKGITTKSNSLTSIKIEDSATPIILKRGRSRPVTLEMSKESSRELKSLTGLKTADTGKLTVEKRRRGRPVTLDRSKKTSIELNSLTDLKPEHTGTRKNEKRLRGRKITLDNGKENSTELNSLTGIEPENNSTPTIVKRRRGRPKTLNKSKNNLAKSNSLTDPKIVKRGRGRPKKSEILLNIIKKPQIISDTVTTKKRKNGTHSGVQKYKKKIATLENDNVSKEGVKTKFHISKNKKSRGTMLTNASLISNNKFGTIDQLKCVTLERFDNPEFITTTQIKIEPEENIYSELSDVNWNFIPIRTRTKSISNEPTKKRIRRNSLPSNFGCNDSLYKLRYESFMKPWSSVGNIEVGPQPLFEKCFWRELKVIYRNRIKRVRSFPDCKLLDSNHFRYTMGQNLTSIIASLYYENDDNIDDYDFHYEERFILEPHDVLHQKLHNGHPHERPQEHNNDEAQHEHLDEHHLEHKNARQYECHDGPHLERDIRRHNEHHNTLQHEHHESRLERDDERNYYDEYRDDRQYEHQVECQQERHDDRLHEHDYERQELYQEHQNDRQYEYQNEGNLRHCNEINREHHDECHQDNFVEHLELHDERYQEHHLKHHNERHQHDIYDRRYRYRSKSMPILCEEKIDKINKKYSSLSNLNIYSCTNNISSADKCDFNIICEKEKKQEAEAEECESKFIRRSKRLHTKLKRSDMLEEEHFLISDEPTIDYLSVAEQIRQENEKQLSEARKNDPDLDNKLKKLNFTLISNNMFRPVRINTSEYSTAEAQELRKLKHRTILNSETSYMCHCTYTRKDYLERKPGCTSECINRILNIECGPNCLLKRFCTNKQFQNKQFKHTEVRRTSNKGYGVFALEDIPSGAFIDEYMGEVIGQHEMINRMKTKLYLNNNYMVQLQHDEIIDATRKGNITRFINHSCNPNCVAEKWNVLGESRMGFFCNRSVKTGEEITFDYSFEIFGGGPEQKCFCGSSNCRGYISKKSKAGDQSSSDESDENDDNCQATKLDECVEKKKLIKVKRISNKDKKRLKELDQQLTDISKLKNKNRSDLENSTLNLNKLMVHITDSMSRSHILKFIRENDLNCKRLFMNYNGLSIIHSWMSSNNNEQLKLEIIQTLSELPISNRNTITKSKVLEIVAEWANIPKSVKEVIENLEYPVSKIIEHGQEVDKLLSDVETDNSLVQVARNLWKKWIILKMVFKIPKLDRPKEVNMPSVVDNELSVLPQPKPESNQYYFANSTTHSNQHVKINHADIKNKFKYIKHVQGNETPKNVKTSSIETLSKIINRQNVINPRDKKKEILGWNKNIYSTFKTFCGNNSTEKNLYLSSSNSVQSFMSTFKKTNEKQRIPTMEYRSVLYQKPKLNTAQEVNEFGHKVPAVAVSVSTNKILEKTKPEYKYYPIEEIITTNQNPCLPHTLPDFHNLSTINFIMNMPPPCYVVNQHMSHLSSGSIMCPENVFYDAQHPSIEEQMILMSKRRSIKSSNKIIIDTSEIKQRALEKNNEKLFQRTSRKKMLFKQKKDSRKKSAKKIDKPTKIKSISKSMISNFSECNMLNIQKNNQNIQNKLFKQCKNNIKKFYDTGLLNFFKHSKTNRINQLPIEKTAPIHLTLNLQKENSKKKVPNLSNLLSVLKIGSNFYQEQLSNIVKINNLKFIDQKTKKDFFRTEENNDSENISTISLALKYHNENLISDSPSLNIKKLLNKQPVKIKSENKFALKILNGLFKKCSAMSNEFVLKVPQKNMITTIDPNKEIKLHYRLTPTIENTLCAKLNNESSGSEINVFRQNLVYKYRSDSDSQNSSSESEEDSDLLQNVETSNIVKKSLKRKRPLPTHDLKNKKLNLCVKNKNLKRNQIRSASKTSEEVGDTNILEKIIPIVDLYKRRTEERKLKRSVPSHTIQSNALLQNNPEEFTETPSTSTQIIPNYNEIRQKPLMKCSPFYKIEDNTSTSELEQNVLQLATSLSMNYTNHVLLSSQINNELIPPIVDNFNNSLHSVRTMSRTNLTNDPIVRDYILNTQKKKTLTRHHLKRKYKLPESMMSLPIEVLNLIPDNQREIKYVIEFYHGMATVIVKVLDAYVKKSCKQGRIKSDEDFKFLAKKLNSNILFKELQARRIEDLKITDGVKQKVEQYIKKYMLKFGKVYKRKNLVEQFVKSSISLEPNSYEVRFIFSQLDFN</sequence>
<name>A0A5E4N3F1_9HEMI</name>
<dbReference type="PROSITE" id="PS50868">
    <property type="entry name" value="POST_SET"/>
    <property type="match status" value="1"/>
</dbReference>
<dbReference type="PROSITE" id="PS51215">
    <property type="entry name" value="AWS"/>
    <property type="match status" value="1"/>
</dbReference>
<keyword evidence="16" id="KW-1185">Reference proteome</keyword>
<proteinExistence type="predicted"/>
<dbReference type="Pfam" id="PF00856">
    <property type="entry name" value="SET"/>
    <property type="match status" value="1"/>
</dbReference>
<evidence type="ECO:0000256" key="5">
    <source>
        <dbReference type="ARBA" id="ARBA00022603"/>
    </source>
</evidence>
<evidence type="ECO:0000256" key="10">
    <source>
        <dbReference type="ARBA" id="ARBA00023242"/>
    </source>
</evidence>
<dbReference type="InterPro" id="IPR038190">
    <property type="entry name" value="SRI_sf"/>
</dbReference>
<evidence type="ECO:0000259" key="12">
    <source>
        <dbReference type="PROSITE" id="PS50280"/>
    </source>
</evidence>
<dbReference type="InterPro" id="IPR046341">
    <property type="entry name" value="SET_dom_sf"/>
</dbReference>
<feature type="compositionally biased region" description="Low complexity" evidence="11">
    <location>
        <begin position="327"/>
        <end position="338"/>
    </location>
</feature>
<dbReference type="SMART" id="SM00384">
    <property type="entry name" value="AT_hook"/>
    <property type="match status" value="4"/>
</dbReference>
<dbReference type="Gene3D" id="2.170.270.10">
    <property type="entry name" value="SET domain"/>
    <property type="match status" value="1"/>
</dbReference>
<dbReference type="GO" id="GO:0006355">
    <property type="term" value="P:regulation of DNA-templated transcription"/>
    <property type="evidence" value="ECO:0007669"/>
    <property type="project" value="InterPro"/>
</dbReference>
<accession>A0A5E4N3F1</accession>
<feature type="compositionally biased region" description="Polar residues" evidence="11">
    <location>
        <begin position="296"/>
        <end position="313"/>
    </location>
</feature>
<keyword evidence="10" id="KW-0539">Nucleus</keyword>
<feature type="domain" description="AWS" evidence="14">
    <location>
        <begin position="963"/>
        <end position="1016"/>
    </location>
</feature>
<dbReference type="PANTHER" id="PTHR46711">
    <property type="entry name" value="HISTONE-LYSINE N-METHYLTRANSFERASE SETD2"/>
    <property type="match status" value="1"/>
</dbReference>
<evidence type="ECO:0000256" key="1">
    <source>
        <dbReference type="ARBA" id="ARBA00004123"/>
    </source>
</evidence>
<evidence type="ECO:0000256" key="3">
    <source>
        <dbReference type="ARBA" id="ARBA00012178"/>
    </source>
</evidence>
<dbReference type="GO" id="GO:0140955">
    <property type="term" value="F:histone H3K36 trimethyltransferase activity"/>
    <property type="evidence" value="ECO:0007669"/>
    <property type="project" value="UniProtKB-EC"/>
</dbReference>
<feature type="region of interest" description="Disordered" evidence="11">
    <location>
        <begin position="141"/>
        <end position="164"/>
    </location>
</feature>
<dbReference type="Pfam" id="PF08236">
    <property type="entry name" value="SRI"/>
    <property type="match status" value="1"/>
</dbReference>
<evidence type="ECO:0000256" key="2">
    <source>
        <dbReference type="ARBA" id="ARBA00004286"/>
    </source>
</evidence>
<dbReference type="EC" id="2.1.1.359" evidence="3"/>
<evidence type="ECO:0000256" key="4">
    <source>
        <dbReference type="ARBA" id="ARBA00022454"/>
    </source>
</evidence>
<dbReference type="InterPro" id="IPR013257">
    <property type="entry name" value="SRI"/>
</dbReference>
<dbReference type="SMART" id="SM00508">
    <property type="entry name" value="PostSET"/>
    <property type="match status" value="1"/>
</dbReference>
<dbReference type="PANTHER" id="PTHR46711:SF1">
    <property type="entry name" value="HISTONE-LYSINE N-METHYLTRANSFERASE SETD2"/>
    <property type="match status" value="1"/>
</dbReference>
<evidence type="ECO:0000313" key="15">
    <source>
        <dbReference type="EMBL" id="VVC37627.1"/>
    </source>
</evidence>
<dbReference type="EMBL" id="CABPRJ010001451">
    <property type="protein sequence ID" value="VVC37627.1"/>
    <property type="molecule type" value="Genomic_DNA"/>
</dbReference>
<evidence type="ECO:0000256" key="6">
    <source>
        <dbReference type="ARBA" id="ARBA00022679"/>
    </source>
</evidence>
<gene>
    <name evidence="15" type="ORF">CINCED_3A018990</name>
</gene>
<dbReference type="InterPro" id="IPR017956">
    <property type="entry name" value="AT_hook_DNA-bd_motif"/>
</dbReference>
<evidence type="ECO:0000256" key="8">
    <source>
        <dbReference type="ARBA" id="ARBA00023015"/>
    </source>
</evidence>
<protein>
    <recommendedName>
        <fullName evidence="3">[histone H3]-lysine(36) N-trimethyltransferase</fullName>
        <ecNumber evidence="3">2.1.1.359</ecNumber>
    </recommendedName>
</protein>
<dbReference type="SMART" id="SM00570">
    <property type="entry name" value="AWS"/>
    <property type="match status" value="1"/>
</dbReference>
<feature type="region of interest" description="Disordered" evidence="11">
    <location>
        <begin position="108"/>
        <end position="128"/>
    </location>
</feature>
<keyword evidence="15" id="KW-0238">DNA-binding</keyword>
<feature type="domain" description="Post-SET" evidence="13">
    <location>
        <begin position="1141"/>
        <end position="1157"/>
    </location>
</feature>
<feature type="domain" description="SET" evidence="12">
    <location>
        <begin position="1018"/>
        <end position="1133"/>
    </location>
</feature>
<dbReference type="InterPro" id="IPR006560">
    <property type="entry name" value="AWS_dom"/>
</dbReference>
<evidence type="ECO:0000259" key="14">
    <source>
        <dbReference type="PROSITE" id="PS51215"/>
    </source>
</evidence>
<dbReference type="GO" id="GO:0005694">
    <property type="term" value="C:chromosome"/>
    <property type="evidence" value="ECO:0007669"/>
    <property type="project" value="UniProtKB-SubCell"/>
</dbReference>
<dbReference type="InterPro" id="IPR003616">
    <property type="entry name" value="Post-SET_dom"/>
</dbReference>
<evidence type="ECO:0000313" key="16">
    <source>
        <dbReference type="Proteomes" id="UP000325440"/>
    </source>
</evidence>
<reference evidence="15 16" key="1">
    <citation type="submission" date="2019-08" db="EMBL/GenBank/DDBJ databases">
        <authorList>
            <person name="Alioto T."/>
            <person name="Alioto T."/>
            <person name="Gomez Garrido J."/>
        </authorList>
    </citation>
    <scope>NUCLEOTIDE SEQUENCE [LARGE SCALE GENOMIC DNA]</scope>
</reference>
<comment type="subcellular location">
    <subcellularLocation>
        <location evidence="2">Chromosome</location>
    </subcellularLocation>
    <subcellularLocation>
        <location evidence="1">Nucleus</location>
    </subcellularLocation>
</comment>
<keyword evidence="4" id="KW-0158">Chromosome</keyword>
<dbReference type="Gene3D" id="1.10.1740.100">
    <property type="entry name" value="Set2, Rpb1 interacting domain"/>
    <property type="match status" value="1"/>
</dbReference>
<dbReference type="SMART" id="SM00317">
    <property type="entry name" value="SET"/>
    <property type="match status" value="1"/>
</dbReference>
<dbReference type="OrthoDB" id="308383at2759"/>
<feature type="compositionally biased region" description="Basic residues" evidence="11">
    <location>
        <begin position="315"/>
        <end position="326"/>
    </location>
</feature>
<feature type="region of interest" description="Disordered" evidence="11">
    <location>
        <begin position="614"/>
        <end position="638"/>
    </location>
</feature>
<dbReference type="GO" id="GO:0032259">
    <property type="term" value="P:methylation"/>
    <property type="evidence" value="ECO:0007669"/>
    <property type="project" value="UniProtKB-KW"/>
</dbReference>
<keyword evidence="9" id="KW-0804">Transcription</keyword>
<evidence type="ECO:0000256" key="11">
    <source>
        <dbReference type="SAM" id="MobiDB-lite"/>
    </source>
</evidence>
<dbReference type="InterPro" id="IPR042294">
    <property type="entry name" value="SETD2_animal"/>
</dbReference>
<evidence type="ECO:0000259" key="13">
    <source>
        <dbReference type="PROSITE" id="PS50868"/>
    </source>
</evidence>
<keyword evidence="5" id="KW-0489">Methyltransferase</keyword>
<keyword evidence="6" id="KW-0808">Transferase</keyword>
<evidence type="ECO:0000256" key="9">
    <source>
        <dbReference type="ARBA" id="ARBA00023163"/>
    </source>
</evidence>
<dbReference type="InterPro" id="IPR001214">
    <property type="entry name" value="SET_dom"/>
</dbReference>
<organism evidence="15 16">
    <name type="scientific">Cinara cedri</name>
    <dbReference type="NCBI Taxonomy" id="506608"/>
    <lineage>
        <taxon>Eukaryota</taxon>
        <taxon>Metazoa</taxon>
        <taxon>Ecdysozoa</taxon>
        <taxon>Arthropoda</taxon>
        <taxon>Hexapoda</taxon>
        <taxon>Insecta</taxon>
        <taxon>Pterygota</taxon>
        <taxon>Neoptera</taxon>
        <taxon>Paraneoptera</taxon>
        <taxon>Hemiptera</taxon>
        <taxon>Sternorrhyncha</taxon>
        <taxon>Aphidomorpha</taxon>
        <taxon>Aphidoidea</taxon>
        <taxon>Aphididae</taxon>
        <taxon>Lachninae</taxon>
        <taxon>Cinara</taxon>
    </lineage>
</organism>
<feature type="region of interest" description="Disordered" evidence="11">
    <location>
        <begin position="291"/>
        <end position="351"/>
    </location>
</feature>
<dbReference type="GO" id="GO:0005634">
    <property type="term" value="C:nucleus"/>
    <property type="evidence" value="ECO:0007669"/>
    <property type="project" value="UniProtKB-SubCell"/>
</dbReference>
<keyword evidence="8" id="KW-0805">Transcription regulation</keyword>